<dbReference type="RefSeq" id="WP_111196265.1">
    <property type="nucleotide sequence ID" value="NZ_QKVK01000001.1"/>
</dbReference>
<gene>
    <name evidence="2" type="ORF">DK847_03905</name>
</gene>
<feature type="transmembrane region" description="Helical" evidence="1">
    <location>
        <begin position="108"/>
        <end position="125"/>
    </location>
</feature>
<accession>A0A2W2BZK1</accession>
<feature type="transmembrane region" description="Helical" evidence="1">
    <location>
        <begin position="131"/>
        <end position="147"/>
    </location>
</feature>
<feature type="transmembrane region" description="Helical" evidence="1">
    <location>
        <begin position="154"/>
        <end position="181"/>
    </location>
</feature>
<keyword evidence="1" id="KW-1133">Transmembrane helix</keyword>
<dbReference type="AlphaFoldDB" id="A0A2W2BZK1"/>
<keyword evidence="3" id="KW-1185">Reference proteome</keyword>
<dbReference type="EMBL" id="QKVK01000001">
    <property type="protein sequence ID" value="PZF78936.1"/>
    <property type="molecule type" value="Genomic_DNA"/>
</dbReference>
<dbReference type="Proteomes" id="UP000248795">
    <property type="component" value="Unassembled WGS sequence"/>
</dbReference>
<feature type="transmembrane region" description="Helical" evidence="1">
    <location>
        <begin position="356"/>
        <end position="378"/>
    </location>
</feature>
<reference evidence="3" key="1">
    <citation type="submission" date="2018-06" db="EMBL/GenBank/DDBJ databases">
        <title>Aestuariibacter litoralis strain KCTC 52945T.</title>
        <authorList>
            <person name="Li X."/>
            <person name="Salam N."/>
            <person name="Li J.-L."/>
            <person name="Chen Y.-M."/>
            <person name="Yang Z.-W."/>
            <person name="Zhang L.-Y."/>
            <person name="Han M.-X."/>
            <person name="Xiao M."/>
            <person name="Li W.-J."/>
        </authorList>
    </citation>
    <scope>NUCLEOTIDE SEQUENCE [LARGE SCALE GENOMIC DNA]</scope>
    <source>
        <strain evidence="3">KCTC 52945</strain>
    </source>
</reference>
<feature type="transmembrane region" description="Helical" evidence="1">
    <location>
        <begin position="327"/>
        <end position="350"/>
    </location>
</feature>
<keyword evidence="1" id="KW-0472">Membrane</keyword>
<evidence type="ECO:0000313" key="3">
    <source>
        <dbReference type="Proteomes" id="UP000248795"/>
    </source>
</evidence>
<feature type="transmembrane region" description="Helical" evidence="1">
    <location>
        <begin position="272"/>
        <end position="291"/>
    </location>
</feature>
<evidence type="ECO:0008006" key="4">
    <source>
        <dbReference type="Google" id="ProtNLM"/>
    </source>
</evidence>
<keyword evidence="1" id="KW-0812">Transmembrane</keyword>
<name>A0A2W2BZK1_9HYPH</name>
<organism evidence="2 3">
    <name type="scientific">Aestuariivirga litoralis</name>
    <dbReference type="NCBI Taxonomy" id="2650924"/>
    <lineage>
        <taxon>Bacteria</taxon>
        <taxon>Pseudomonadati</taxon>
        <taxon>Pseudomonadota</taxon>
        <taxon>Alphaproteobacteria</taxon>
        <taxon>Hyphomicrobiales</taxon>
        <taxon>Aestuariivirgaceae</taxon>
        <taxon>Aestuariivirga</taxon>
    </lineage>
</organism>
<protein>
    <recommendedName>
        <fullName evidence="4">Glycosyltransferase RgtA/B/C/D-like domain-containing protein</fullName>
    </recommendedName>
</protein>
<evidence type="ECO:0000256" key="1">
    <source>
        <dbReference type="SAM" id="Phobius"/>
    </source>
</evidence>
<feature type="transmembrane region" description="Helical" evidence="1">
    <location>
        <begin position="297"/>
        <end position="315"/>
    </location>
</feature>
<evidence type="ECO:0000313" key="2">
    <source>
        <dbReference type="EMBL" id="PZF78936.1"/>
    </source>
</evidence>
<proteinExistence type="predicted"/>
<comment type="caution">
    <text evidence="2">The sequence shown here is derived from an EMBL/GenBank/DDBJ whole genome shotgun (WGS) entry which is preliminary data.</text>
</comment>
<feature type="transmembrane region" description="Helical" evidence="1">
    <location>
        <begin position="201"/>
        <end position="219"/>
    </location>
</feature>
<sequence>MTAARPPAPHALVPALAAAALFLAVQVILAGQHEMWRDELQAWMLARDSASLTELLQNLRYEGHPALWHLLLMPLTRLSDGPEAMQVLHVLIATGTVYLVMRHAPFGLVVRVLLCLSYFLFYEYAQLARNYAPGVFLAFAFCALFPARRRHVLALAALLFLLAQTSVFGTFLAAALGAALLVEELLARQAAGRAWRLTPRVAAAALIILAGLALAVVQLRPPADSGFATAWYFGFETERLRLPFVALIDGYLPFPLPGPGYWNEVAMRAHPALGAIALLAVLLAMAVFIAGLRRRPAALVAFLLATIACLAFFYVKYPGSVRHHGIVFIALVVALWIAPSCTATGAGTAAGRWQRASAVLLLLILAGQAAAGLTAALLDWRYPFSQAKATAGFISQHAGPADMLVGAAGPAASAVAGYLHRPVHYLESGSFGTFVRWDNRRKPVRDVTLPAALVARLDATNHIFLIANRALDLAPPGLKVRLAFASGEAAVPDEGFFVYEISR</sequence>